<proteinExistence type="predicted"/>
<sequence length="269" mass="30865">MGNESHICIHFLDSSGKKKRTEQLQSYEWRRVSKDSQVLPGESKITINLHNEMKPKLEVLAHLLSREDDEDDLFVIMVLKSWNQNHGESLEELLASLLKHRFSTPSPGKRKRTGIRCIQSPVAPTREQILGHLDKFRQHCILSSDMRLFHSEKMQRALNHVHSTLSDRLMKSHGSLFDVFERSHENQSTDQTPHIPTRKQAECFLAPSVKIGMKRCSLTLRDKSIAKKGSTKERIADHSDQSSEEDSTTHPIKQIKKRKKMTLVGSDSD</sequence>
<dbReference type="EMBL" id="CM056742">
    <property type="protein sequence ID" value="KAJ8677455.1"/>
    <property type="molecule type" value="Genomic_DNA"/>
</dbReference>
<name>A0ACC2P1J9_9HYME</name>
<keyword evidence="2" id="KW-1185">Reference proteome</keyword>
<accession>A0ACC2P1J9</accession>
<reference evidence="1" key="1">
    <citation type="submission" date="2023-04" db="EMBL/GenBank/DDBJ databases">
        <title>A chromosome-level genome assembly of the parasitoid wasp Eretmocerus hayati.</title>
        <authorList>
            <person name="Zhong Y."/>
            <person name="Liu S."/>
            <person name="Liu Y."/>
        </authorList>
    </citation>
    <scope>NUCLEOTIDE SEQUENCE</scope>
    <source>
        <strain evidence="1">ZJU_SS_LIU_2023</strain>
    </source>
</reference>
<organism evidence="1 2">
    <name type="scientific">Eretmocerus hayati</name>
    <dbReference type="NCBI Taxonomy" id="131215"/>
    <lineage>
        <taxon>Eukaryota</taxon>
        <taxon>Metazoa</taxon>
        <taxon>Ecdysozoa</taxon>
        <taxon>Arthropoda</taxon>
        <taxon>Hexapoda</taxon>
        <taxon>Insecta</taxon>
        <taxon>Pterygota</taxon>
        <taxon>Neoptera</taxon>
        <taxon>Endopterygota</taxon>
        <taxon>Hymenoptera</taxon>
        <taxon>Apocrita</taxon>
        <taxon>Proctotrupomorpha</taxon>
        <taxon>Chalcidoidea</taxon>
        <taxon>Aphelinidae</taxon>
        <taxon>Aphelininae</taxon>
        <taxon>Eretmocerus</taxon>
    </lineage>
</organism>
<evidence type="ECO:0000313" key="1">
    <source>
        <dbReference type="EMBL" id="KAJ8677455.1"/>
    </source>
</evidence>
<dbReference type="Proteomes" id="UP001239111">
    <property type="component" value="Chromosome 2"/>
</dbReference>
<comment type="caution">
    <text evidence="1">The sequence shown here is derived from an EMBL/GenBank/DDBJ whole genome shotgun (WGS) entry which is preliminary data.</text>
</comment>
<protein>
    <submittedName>
        <fullName evidence="1">Uncharacterized protein</fullName>
    </submittedName>
</protein>
<gene>
    <name evidence="1" type="ORF">QAD02_013242</name>
</gene>
<evidence type="ECO:0000313" key="2">
    <source>
        <dbReference type="Proteomes" id="UP001239111"/>
    </source>
</evidence>